<dbReference type="Proteomes" id="UP000234748">
    <property type="component" value="Unassembled WGS sequence"/>
</dbReference>
<dbReference type="GO" id="GO:0043565">
    <property type="term" value="F:sequence-specific DNA binding"/>
    <property type="evidence" value="ECO:0007669"/>
    <property type="project" value="InterPro"/>
</dbReference>
<dbReference type="InterPro" id="IPR055247">
    <property type="entry name" value="InsJ-like_HTH"/>
</dbReference>
<dbReference type="AlphaFoldDB" id="A0A2N5MA65"/>
<dbReference type="OrthoDB" id="2943149at2"/>
<evidence type="ECO:0000313" key="3">
    <source>
        <dbReference type="Proteomes" id="UP000234748"/>
    </source>
</evidence>
<reference evidence="2 3" key="1">
    <citation type="submission" date="2017-11" db="EMBL/GenBank/DDBJ databases">
        <title>Comparitive Functional Genomics of Dry Heat Resistant strains isolated from the Viking Spacecraft.</title>
        <authorList>
            <person name="Seuylemezian A."/>
            <person name="Cooper K."/>
            <person name="Vaishampayan P."/>
        </authorList>
    </citation>
    <scope>NUCLEOTIDE SEQUENCE [LARGE SCALE GENOMIC DNA]</scope>
    <source>
        <strain evidence="2 3">V1-29</strain>
    </source>
</reference>
<accession>A0A2N5MA65</accession>
<evidence type="ECO:0000259" key="1">
    <source>
        <dbReference type="Pfam" id="PF13518"/>
    </source>
</evidence>
<feature type="domain" description="Insertion element IS150 protein InsJ-like helix-turn-helix" evidence="1">
    <location>
        <begin position="3"/>
        <end position="44"/>
    </location>
</feature>
<dbReference type="InterPro" id="IPR010921">
    <property type="entry name" value="Trp_repressor/repl_initiator"/>
</dbReference>
<gene>
    <name evidence="2" type="ORF">CUU66_03285</name>
</gene>
<keyword evidence="3" id="KW-1185">Reference proteome</keyword>
<evidence type="ECO:0000313" key="2">
    <source>
        <dbReference type="EMBL" id="PLT31215.1"/>
    </source>
</evidence>
<name>A0A2N5MA65_9BACI</name>
<dbReference type="EMBL" id="PGUY01000010">
    <property type="protein sequence ID" value="PLT31215.1"/>
    <property type="molecule type" value="Genomic_DNA"/>
</dbReference>
<dbReference type="Pfam" id="PF13518">
    <property type="entry name" value="HTH_28"/>
    <property type="match status" value="1"/>
</dbReference>
<dbReference type="SUPFAM" id="SSF48295">
    <property type="entry name" value="TrpR-like"/>
    <property type="match status" value="1"/>
</dbReference>
<sequence length="47" mass="5266">MYNNGTSPNEAAAIFNIPSPGMIRKWRIQSESHGIDALNPRKRGIQQ</sequence>
<proteinExistence type="predicted"/>
<protein>
    <recommendedName>
        <fullName evidence="1">Insertion element IS150 protein InsJ-like helix-turn-helix domain-containing protein</fullName>
    </recommendedName>
</protein>
<comment type="caution">
    <text evidence="2">The sequence shown here is derived from an EMBL/GenBank/DDBJ whole genome shotgun (WGS) entry which is preliminary data.</text>
</comment>
<organism evidence="2 3">
    <name type="scientific">Peribacillus deserti</name>
    <dbReference type="NCBI Taxonomy" id="673318"/>
    <lineage>
        <taxon>Bacteria</taxon>
        <taxon>Bacillati</taxon>
        <taxon>Bacillota</taxon>
        <taxon>Bacilli</taxon>
        <taxon>Bacillales</taxon>
        <taxon>Bacillaceae</taxon>
        <taxon>Peribacillus</taxon>
    </lineage>
</organism>